<feature type="domain" description="GGDEF" evidence="2">
    <location>
        <begin position="382"/>
        <end position="519"/>
    </location>
</feature>
<keyword evidence="1" id="KW-0175">Coiled coil</keyword>
<dbReference type="Gene3D" id="1.25.40.10">
    <property type="entry name" value="Tetratricopeptide repeat domain"/>
    <property type="match status" value="1"/>
</dbReference>
<dbReference type="CDD" id="cd01949">
    <property type="entry name" value="GGDEF"/>
    <property type="match status" value="1"/>
</dbReference>
<reference evidence="3 4" key="1">
    <citation type="submission" date="2017-06" db="EMBL/GenBank/DDBJ databases">
        <authorList>
            <person name="Kim H.J."/>
            <person name="Triplett B.A."/>
        </authorList>
    </citation>
    <scope>NUCLEOTIDE SEQUENCE [LARGE SCALE GENOMIC DNA]</scope>
    <source>
        <strain evidence="3 4">DSM 43151</strain>
    </source>
</reference>
<evidence type="ECO:0000259" key="2">
    <source>
        <dbReference type="PROSITE" id="PS50887"/>
    </source>
</evidence>
<dbReference type="InterPro" id="IPR000160">
    <property type="entry name" value="GGDEF_dom"/>
</dbReference>
<name>A0A238Y7I9_9ACTN</name>
<dbReference type="InterPro" id="IPR050469">
    <property type="entry name" value="Diguanylate_Cyclase"/>
</dbReference>
<dbReference type="InterPro" id="IPR011990">
    <property type="entry name" value="TPR-like_helical_dom_sf"/>
</dbReference>
<evidence type="ECO:0000256" key="1">
    <source>
        <dbReference type="SAM" id="Coils"/>
    </source>
</evidence>
<organism evidence="3 4">
    <name type="scientific">Actinoplanes regularis</name>
    <dbReference type="NCBI Taxonomy" id="52697"/>
    <lineage>
        <taxon>Bacteria</taxon>
        <taxon>Bacillati</taxon>
        <taxon>Actinomycetota</taxon>
        <taxon>Actinomycetes</taxon>
        <taxon>Micromonosporales</taxon>
        <taxon>Micromonosporaceae</taxon>
        <taxon>Actinoplanes</taxon>
    </lineage>
</organism>
<dbReference type="SMART" id="SM00267">
    <property type="entry name" value="GGDEF"/>
    <property type="match status" value="1"/>
</dbReference>
<gene>
    <name evidence="3" type="ORF">SAMN06264365_104274</name>
</gene>
<dbReference type="InterPro" id="IPR029787">
    <property type="entry name" value="Nucleotide_cyclase"/>
</dbReference>
<dbReference type="Gene3D" id="3.30.70.270">
    <property type="match status" value="1"/>
</dbReference>
<dbReference type="AlphaFoldDB" id="A0A238Y7I9"/>
<evidence type="ECO:0000313" key="3">
    <source>
        <dbReference type="EMBL" id="SNR66309.1"/>
    </source>
</evidence>
<dbReference type="GO" id="GO:0052621">
    <property type="term" value="F:diguanylate cyclase activity"/>
    <property type="evidence" value="ECO:0007669"/>
    <property type="project" value="TreeGrafter"/>
</dbReference>
<dbReference type="PANTHER" id="PTHR45138:SF9">
    <property type="entry name" value="DIGUANYLATE CYCLASE DGCM-RELATED"/>
    <property type="match status" value="1"/>
</dbReference>
<dbReference type="RefSeq" id="WP_089293451.1">
    <property type="nucleotide sequence ID" value="NZ_BOMU01000038.1"/>
</dbReference>
<evidence type="ECO:0000313" key="4">
    <source>
        <dbReference type="Proteomes" id="UP000198415"/>
    </source>
</evidence>
<dbReference type="InterPro" id="IPR043128">
    <property type="entry name" value="Rev_trsase/Diguanyl_cyclase"/>
</dbReference>
<proteinExistence type="predicted"/>
<dbReference type="PROSITE" id="PS50887">
    <property type="entry name" value="GGDEF"/>
    <property type="match status" value="1"/>
</dbReference>
<keyword evidence="4" id="KW-1185">Reference proteome</keyword>
<dbReference type="EMBL" id="FZNR01000004">
    <property type="protein sequence ID" value="SNR66309.1"/>
    <property type="molecule type" value="Genomic_DNA"/>
</dbReference>
<dbReference type="Proteomes" id="UP000198415">
    <property type="component" value="Unassembled WGS sequence"/>
</dbReference>
<dbReference type="PANTHER" id="PTHR45138">
    <property type="entry name" value="REGULATORY COMPONENTS OF SENSORY TRANSDUCTION SYSTEM"/>
    <property type="match status" value="1"/>
</dbReference>
<feature type="coiled-coil region" evidence="1">
    <location>
        <begin position="321"/>
        <end position="355"/>
    </location>
</feature>
<protein>
    <submittedName>
        <fullName evidence="3">Diguanylate cyclase (GGDEF) domain-containing protein</fullName>
    </submittedName>
</protein>
<dbReference type="SUPFAM" id="SSF55073">
    <property type="entry name" value="Nucleotide cyclase"/>
    <property type="match status" value="1"/>
</dbReference>
<sequence length="534" mass="58906">MDGSVLGAEELSAALLAMEEQFVSDATAALAAAVDLERQATLSGDEGLVMRARLCRARMNVRTGEITAAAREIYAIQQWAAEHGDRLLESRTHAAAASVHQYSGDAAKRLEHSLSAVELLDETATHFMQIWHRARLADALAETGEMDSARLRYRQAEDLAKRRQQWELLRILLNNWAYYEFESGDVAQAREVIDRMIGHAETHGLELDPPTLHTVGEVQVAGGEFAAAEQTMLTCIARYAAGFVEHVADLASYRLTLARAQRGLGDVVGAQESLDACRELCIELELPAILVQVHEEQANLYAARGDHASAFTELKTFIAARESLRSQEREAQAQARQAMLETTEAREQAERFREQARRDPLTGLRNRRFVDEELPVLIARDPRLSVAVADIDHFKRINDMLSHDTGDQVLVRIAKLLETGLAAAVPHGFVARLGGEEFLLVLPATPVPVATGALDRLRQDISAHHWHDIIGDLPVTISVGVAGISETSPPSQSAVLATADRNLYAAKREGRNRVIAGTPRERLPRVYRDRDVSE</sequence>
<dbReference type="SUPFAM" id="SSF48452">
    <property type="entry name" value="TPR-like"/>
    <property type="match status" value="2"/>
</dbReference>
<dbReference type="NCBIfam" id="TIGR00254">
    <property type="entry name" value="GGDEF"/>
    <property type="match status" value="1"/>
</dbReference>
<accession>A0A238Y7I9</accession>
<dbReference type="OrthoDB" id="23692at2"/>
<dbReference type="Pfam" id="PF00990">
    <property type="entry name" value="GGDEF"/>
    <property type="match status" value="1"/>
</dbReference>